<evidence type="ECO:0000313" key="1">
    <source>
        <dbReference type="EMBL" id="MDC2889885.1"/>
    </source>
</evidence>
<name>A0ABT5FEB6_9GAMM</name>
<dbReference type="Gene3D" id="2.40.160.10">
    <property type="entry name" value="Porin"/>
    <property type="match status" value="1"/>
</dbReference>
<dbReference type="InterPro" id="IPR023614">
    <property type="entry name" value="Porin_dom_sf"/>
</dbReference>
<protein>
    <submittedName>
        <fullName evidence="1">Porin</fullName>
    </submittedName>
</protein>
<dbReference type="RefSeq" id="WP_272181218.1">
    <property type="nucleotide sequence ID" value="NZ_JAQOMS010000002.1"/>
</dbReference>
<proteinExistence type="predicted"/>
<dbReference type="EMBL" id="JAQOMS010000002">
    <property type="protein sequence ID" value="MDC2889885.1"/>
    <property type="molecule type" value="Genomic_DNA"/>
</dbReference>
<dbReference type="SUPFAM" id="SSF56935">
    <property type="entry name" value="Porins"/>
    <property type="match status" value="1"/>
</dbReference>
<sequence length="387" mass="42840">MNNSVKFITATALAISSLSSQAEVRINGFASIVAGTSMDEDKSLYGYDDTLSFKPESLFALQVSSDLGDGLSATSQIIARGENDYDATFEWAYFSYAISDSTQLSVGRMRIPFYRYSDYLDVGYAYTWVRPPKSVYNLTFSTYDGASLLYTSTMGEWDSSLQLIVGSFEGSVNVLSDDDPAKLSNMYGINWTVGNYWLTARAVYMQADASISFVNDPDPTQQLNQFVGLLGAIGATDAANGLLIEEDDGSFLGIGVSIDYENFLIDSEFTRVEVEDTLIATQNQYYISFAYRFDEWTPYISFEHRKDENDDDYSAGLPTDLNLGGGPIDVRAAYQATLTSQETENDVFSVGARYNFHPSAALKFDYTKRERQTSDASVLSVGLDLVF</sequence>
<reference evidence="1 2" key="1">
    <citation type="submission" date="2023-01" db="EMBL/GenBank/DDBJ databases">
        <title>Psychrosphaera sp. nov., isolated from marine algae.</title>
        <authorList>
            <person name="Bayburt H."/>
            <person name="Choi B.J."/>
            <person name="Kim J.M."/>
            <person name="Choi D.G."/>
            <person name="Jeon C.O."/>
        </authorList>
    </citation>
    <scope>NUCLEOTIDE SEQUENCE [LARGE SCALE GENOMIC DNA]</scope>
    <source>
        <strain evidence="1 2">G1-22</strain>
    </source>
</reference>
<gene>
    <name evidence="1" type="ORF">PN838_15335</name>
</gene>
<keyword evidence="2" id="KW-1185">Reference proteome</keyword>
<comment type="caution">
    <text evidence="1">The sequence shown here is derived from an EMBL/GenBank/DDBJ whole genome shotgun (WGS) entry which is preliminary data.</text>
</comment>
<dbReference type="Proteomes" id="UP001528411">
    <property type="component" value="Unassembled WGS sequence"/>
</dbReference>
<evidence type="ECO:0000313" key="2">
    <source>
        <dbReference type="Proteomes" id="UP001528411"/>
    </source>
</evidence>
<organism evidence="1 2">
    <name type="scientific">Psychrosphaera algicola</name>
    <dbReference type="NCBI Taxonomy" id="3023714"/>
    <lineage>
        <taxon>Bacteria</taxon>
        <taxon>Pseudomonadati</taxon>
        <taxon>Pseudomonadota</taxon>
        <taxon>Gammaproteobacteria</taxon>
        <taxon>Alteromonadales</taxon>
        <taxon>Pseudoalteromonadaceae</taxon>
        <taxon>Psychrosphaera</taxon>
    </lineage>
</organism>
<accession>A0ABT5FEB6</accession>